<keyword evidence="1" id="KW-0732">Signal</keyword>
<evidence type="ECO:0000313" key="3">
    <source>
        <dbReference type="Proteomes" id="UP000217199"/>
    </source>
</evidence>
<name>A0A286UX46_9AGAM</name>
<reference evidence="2 3" key="1">
    <citation type="journal article" date="2017" name="Mol. Ecol.">
        <title>Comparative and population genomic landscape of Phellinus noxius: A hypervariable fungus causing root rot in trees.</title>
        <authorList>
            <person name="Chung C.L."/>
            <person name="Lee T.J."/>
            <person name="Akiba M."/>
            <person name="Lee H.H."/>
            <person name="Kuo T.H."/>
            <person name="Liu D."/>
            <person name="Ke H.M."/>
            <person name="Yokoi T."/>
            <person name="Roa M.B."/>
            <person name="Lu M.J."/>
            <person name="Chang Y.Y."/>
            <person name="Ann P.J."/>
            <person name="Tsai J.N."/>
            <person name="Chen C.Y."/>
            <person name="Tzean S.S."/>
            <person name="Ota Y."/>
            <person name="Hattori T."/>
            <person name="Sahashi N."/>
            <person name="Liou R.F."/>
            <person name="Kikuchi T."/>
            <person name="Tsai I.J."/>
        </authorList>
    </citation>
    <scope>NUCLEOTIDE SEQUENCE [LARGE SCALE GENOMIC DNA]</scope>
    <source>
        <strain evidence="2 3">FFPRI411160</strain>
    </source>
</reference>
<organism evidence="2 3">
    <name type="scientific">Pyrrhoderma noxium</name>
    <dbReference type="NCBI Taxonomy" id="2282107"/>
    <lineage>
        <taxon>Eukaryota</taxon>
        <taxon>Fungi</taxon>
        <taxon>Dikarya</taxon>
        <taxon>Basidiomycota</taxon>
        <taxon>Agaricomycotina</taxon>
        <taxon>Agaricomycetes</taxon>
        <taxon>Hymenochaetales</taxon>
        <taxon>Hymenochaetaceae</taxon>
        <taxon>Pyrrhoderma</taxon>
    </lineage>
</organism>
<feature type="chain" id="PRO_5013937870" evidence="1">
    <location>
        <begin position="22"/>
        <end position="232"/>
    </location>
</feature>
<protein>
    <submittedName>
        <fullName evidence="2">Uncharacterized protein</fullName>
    </submittedName>
</protein>
<accession>A0A286UX46</accession>
<dbReference type="OrthoDB" id="5086500at2759"/>
<dbReference type="STRING" id="2282107.A0A286UX46"/>
<gene>
    <name evidence="2" type="ORF">PNOK_0124700</name>
</gene>
<comment type="caution">
    <text evidence="2">The sequence shown here is derived from an EMBL/GenBank/DDBJ whole genome shotgun (WGS) entry which is preliminary data.</text>
</comment>
<sequence>MISNFKFIATAVLAVCSTVSASPSPTKRDNWGGSVSLGPTKSRIIKSETTIVPGLPPSTQTGELFLWPGMSNGTGDLIQTTLEQWPDNSWCGATKEQWCVRASLFGSFGQIDGDGSPVSATDKVKIVYTRSDDTLSWTQTVTNADTGVLLSTLTHDSGPMTGWGTGTECDDGCTGTVSTQTYTNTVITLEDADTTFGDTIASAGGATYSGLSSSNGGAIWKISKIVIPPMTS</sequence>
<dbReference type="InParanoid" id="A0A286UX46"/>
<keyword evidence="3" id="KW-1185">Reference proteome</keyword>
<dbReference type="AlphaFoldDB" id="A0A286UX46"/>
<proteinExistence type="predicted"/>
<dbReference type="Proteomes" id="UP000217199">
    <property type="component" value="Unassembled WGS sequence"/>
</dbReference>
<dbReference type="EMBL" id="NBII01000001">
    <property type="protein sequence ID" value="PAV24179.1"/>
    <property type="molecule type" value="Genomic_DNA"/>
</dbReference>
<feature type="signal peptide" evidence="1">
    <location>
        <begin position="1"/>
        <end position="21"/>
    </location>
</feature>
<evidence type="ECO:0000313" key="2">
    <source>
        <dbReference type="EMBL" id="PAV24179.1"/>
    </source>
</evidence>
<evidence type="ECO:0000256" key="1">
    <source>
        <dbReference type="SAM" id="SignalP"/>
    </source>
</evidence>